<dbReference type="Gene3D" id="3.40.640.10">
    <property type="entry name" value="Type I PLP-dependent aspartate aminotransferase-like (Major domain)"/>
    <property type="match status" value="1"/>
</dbReference>
<dbReference type="GO" id="GO:0030170">
    <property type="term" value="F:pyridoxal phosphate binding"/>
    <property type="evidence" value="ECO:0007669"/>
    <property type="project" value="InterPro"/>
</dbReference>
<dbReference type="Gene3D" id="3.90.1150.10">
    <property type="entry name" value="Aspartate Aminotransferase, domain 1"/>
    <property type="match status" value="1"/>
</dbReference>
<dbReference type="PANTHER" id="PTHR42790">
    <property type="entry name" value="AMINOTRANSFERASE"/>
    <property type="match status" value="1"/>
</dbReference>
<dbReference type="SUPFAM" id="SSF53383">
    <property type="entry name" value="PLP-dependent transferases"/>
    <property type="match status" value="1"/>
</dbReference>
<keyword evidence="7" id="KW-1185">Reference proteome</keyword>
<evidence type="ECO:0000259" key="5">
    <source>
        <dbReference type="Pfam" id="PF00155"/>
    </source>
</evidence>
<keyword evidence="2" id="KW-0032">Aminotransferase</keyword>
<dbReference type="EMBL" id="FNSV01000005">
    <property type="protein sequence ID" value="SED57812.1"/>
    <property type="molecule type" value="Genomic_DNA"/>
</dbReference>
<dbReference type="InterPro" id="IPR015424">
    <property type="entry name" value="PyrdxlP-dep_Trfase"/>
</dbReference>
<evidence type="ECO:0000256" key="3">
    <source>
        <dbReference type="ARBA" id="ARBA00022679"/>
    </source>
</evidence>
<protein>
    <submittedName>
        <fullName evidence="6">2-aminoadipate transaminase</fullName>
    </submittedName>
</protein>
<dbReference type="InterPro" id="IPR050859">
    <property type="entry name" value="Class-I_PLP-dep_aminotransf"/>
</dbReference>
<evidence type="ECO:0000256" key="1">
    <source>
        <dbReference type="ARBA" id="ARBA00001933"/>
    </source>
</evidence>
<dbReference type="GO" id="GO:1901605">
    <property type="term" value="P:alpha-amino acid metabolic process"/>
    <property type="evidence" value="ECO:0007669"/>
    <property type="project" value="TreeGrafter"/>
</dbReference>
<dbReference type="CDD" id="cd00609">
    <property type="entry name" value="AAT_like"/>
    <property type="match status" value="1"/>
</dbReference>
<evidence type="ECO:0000256" key="2">
    <source>
        <dbReference type="ARBA" id="ARBA00022576"/>
    </source>
</evidence>
<dbReference type="Pfam" id="PF00155">
    <property type="entry name" value="Aminotran_1_2"/>
    <property type="match status" value="1"/>
</dbReference>
<name>A0A1H5BTB6_9NOCA</name>
<evidence type="ECO:0000256" key="4">
    <source>
        <dbReference type="ARBA" id="ARBA00022898"/>
    </source>
</evidence>
<dbReference type="GO" id="GO:0008483">
    <property type="term" value="F:transaminase activity"/>
    <property type="evidence" value="ECO:0007669"/>
    <property type="project" value="UniProtKB-KW"/>
</dbReference>
<dbReference type="RefSeq" id="WP_072941296.1">
    <property type="nucleotide sequence ID" value="NZ_FNSV01000005.1"/>
</dbReference>
<dbReference type="InterPro" id="IPR004839">
    <property type="entry name" value="Aminotransferase_I/II_large"/>
</dbReference>
<keyword evidence="4" id="KW-0663">Pyridoxal phosphate</keyword>
<keyword evidence="3" id="KW-0808">Transferase</keyword>
<feature type="domain" description="Aminotransferase class I/classII large" evidence="5">
    <location>
        <begin position="73"/>
        <end position="396"/>
    </location>
</feature>
<proteinExistence type="predicted"/>
<dbReference type="AlphaFoldDB" id="A0A1H5BTB6"/>
<sequence>MTSLTSSPPSSLSRLITRPLEAGGFGPPPDSLQPDAIRLVGGVPADEALPVNELATAFAVALATPPTGARALQYSVAPGIASLREWIAGRESDESGVVDPDRVVVTNGALHGLSLVFAALLDPGDLVAVESPTFPVALRVLDHYGAQVLPVLNTGGRLDLDVFEGHLQAGRIPKLFYVIPDFHNPTGTTLAAEDRLRLVALAERYGFVVVSDNPYRELRFRGTAVPDFPLDSDRVVRINTFSKTLGPGLRLGWAVAPSWLQAGLLRLRANLDQHPSLVTQSAVAHLLGRPGLFDGIVANARTLYRERADLLADVLTTEAGDVVSIPQAEGGIFAWATVTDPGIDLAEVRAAANVLGVDFSSGRYFDPAASGLYARSLRLGFTNQSEDNLRLGAQRIAKAVREIHSAPLA</sequence>
<evidence type="ECO:0000313" key="6">
    <source>
        <dbReference type="EMBL" id="SED57812.1"/>
    </source>
</evidence>
<comment type="cofactor">
    <cofactor evidence="1">
        <name>pyridoxal 5'-phosphate</name>
        <dbReference type="ChEBI" id="CHEBI:597326"/>
    </cofactor>
</comment>
<gene>
    <name evidence="6" type="ORF">SAMN04490239_8848</name>
</gene>
<reference evidence="7" key="1">
    <citation type="submission" date="2016-10" db="EMBL/GenBank/DDBJ databases">
        <authorList>
            <person name="Varghese N."/>
            <person name="Submissions S."/>
        </authorList>
    </citation>
    <scope>NUCLEOTIDE SEQUENCE [LARGE SCALE GENOMIC DNA]</scope>
    <source>
        <strain evidence="7">DSM 44498</strain>
    </source>
</reference>
<dbReference type="InterPro" id="IPR015422">
    <property type="entry name" value="PyrdxlP-dep_Trfase_small"/>
</dbReference>
<dbReference type="PANTHER" id="PTHR42790:SF19">
    <property type="entry name" value="KYNURENINE_ALPHA-AMINOADIPATE AMINOTRANSFERASE, MITOCHONDRIAL"/>
    <property type="match status" value="1"/>
</dbReference>
<dbReference type="Proteomes" id="UP000183561">
    <property type="component" value="Unassembled WGS sequence"/>
</dbReference>
<accession>A0A1H5BTB6</accession>
<evidence type="ECO:0000313" key="7">
    <source>
        <dbReference type="Proteomes" id="UP000183561"/>
    </source>
</evidence>
<dbReference type="InterPro" id="IPR015421">
    <property type="entry name" value="PyrdxlP-dep_Trfase_major"/>
</dbReference>
<organism evidence="6 7">
    <name type="scientific">Rhodococcus koreensis</name>
    <dbReference type="NCBI Taxonomy" id="99653"/>
    <lineage>
        <taxon>Bacteria</taxon>
        <taxon>Bacillati</taxon>
        <taxon>Actinomycetota</taxon>
        <taxon>Actinomycetes</taxon>
        <taxon>Mycobacteriales</taxon>
        <taxon>Nocardiaceae</taxon>
        <taxon>Rhodococcus</taxon>
    </lineage>
</organism>